<dbReference type="AlphaFoldDB" id="A0A951J1R1"/>
<reference evidence="2 3" key="1">
    <citation type="journal article" date="2020" name="Syst. Appl. Microbiol.">
        <title>Arthrospiribacter ruber gen. nov., sp. nov., a novel bacterium isolated from Arthrospira cultures.</title>
        <authorList>
            <person name="Waleron M."/>
            <person name="Misztak A."/>
            <person name="Waleron M.M."/>
            <person name="Furmaniak M."/>
            <person name="Mrozik A."/>
            <person name="Waleron K."/>
        </authorList>
    </citation>
    <scope>NUCLEOTIDE SEQUENCE [LARGE SCALE GENOMIC DNA]</scope>
    <source>
        <strain evidence="2 3">DPMB0001</strain>
    </source>
</reference>
<proteinExistence type="predicted"/>
<feature type="compositionally biased region" description="Basic and acidic residues" evidence="1">
    <location>
        <begin position="212"/>
        <end position="222"/>
    </location>
</feature>
<comment type="caution">
    <text evidence="2">The sequence shown here is derived from an EMBL/GenBank/DDBJ whole genome shotgun (WGS) entry which is preliminary data.</text>
</comment>
<accession>A0A951J1R1</accession>
<evidence type="ECO:0000256" key="1">
    <source>
        <dbReference type="SAM" id="MobiDB-lite"/>
    </source>
</evidence>
<dbReference type="EMBL" id="RPHB01000009">
    <property type="protein sequence ID" value="MBW3469837.1"/>
    <property type="molecule type" value="Genomic_DNA"/>
</dbReference>
<evidence type="ECO:0008006" key="4">
    <source>
        <dbReference type="Google" id="ProtNLM"/>
    </source>
</evidence>
<gene>
    <name evidence="2" type="ORF">EGN73_18735</name>
</gene>
<protein>
    <recommendedName>
        <fullName evidence="4">Pre-toxin TG domain-containing protein</fullName>
    </recommendedName>
</protein>
<dbReference type="Proteomes" id="UP000727490">
    <property type="component" value="Unassembled WGS sequence"/>
</dbReference>
<keyword evidence="3" id="KW-1185">Reference proteome</keyword>
<feature type="region of interest" description="Disordered" evidence="1">
    <location>
        <begin position="142"/>
        <end position="244"/>
    </location>
</feature>
<feature type="compositionally biased region" description="Polar residues" evidence="1">
    <location>
        <begin position="163"/>
        <end position="178"/>
    </location>
</feature>
<evidence type="ECO:0000313" key="2">
    <source>
        <dbReference type="EMBL" id="MBW3469837.1"/>
    </source>
</evidence>
<dbReference type="CDD" id="cd20745">
    <property type="entry name" value="FIX_RhsA_AHH_HNH-like"/>
    <property type="match status" value="1"/>
</dbReference>
<name>A0A951J1R1_9BACT</name>
<feature type="compositionally biased region" description="Polar residues" evidence="1">
    <location>
        <begin position="192"/>
        <end position="201"/>
    </location>
</feature>
<evidence type="ECO:0000313" key="3">
    <source>
        <dbReference type="Proteomes" id="UP000727490"/>
    </source>
</evidence>
<organism evidence="2 3">
    <name type="scientific">Arthrospiribacter ruber</name>
    <dbReference type="NCBI Taxonomy" id="2487934"/>
    <lineage>
        <taxon>Bacteria</taxon>
        <taxon>Pseudomonadati</taxon>
        <taxon>Bacteroidota</taxon>
        <taxon>Cytophagia</taxon>
        <taxon>Cytophagales</taxon>
        <taxon>Cyclobacteriaceae</taxon>
        <taxon>Arthrospiribacter</taxon>
    </lineage>
</organism>
<sequence>MASEREWVSPYNFVQNNPLSRIDPDGRFDIRIHGENNSSVTIVTDLIDIDVNAGRIVGDLGGNYSLQGDDILSAALDIVGVVYPTGIADGLNAGLQAKNGDWLGAAISTAGIIPYIGDVAKVGKIGKDVKIINNAIDAVKSGDKVSSTSRAARREAMRDAGIPTSQQPKSQSRNSSGREYTYEVPAKGGGTQTKSVQQQTLDRSHQGQPHWEAGKVKTDNGKVRMNNYGRPKLDNNKSKVNYND</sequence>